<evidence type="ECO:0000313" key="2">
    <source>
        <dbReference type="Proteomes" id="UP000184073"/>
    </source>
</evidence>
<name>A0A1L9PIL0_ASPVE</name>
<organism evidence="1 2">
    <name type="scientific">Aspergillus versicolor CBS 583.65</name>
    <dbReference type="NCBI Taxonomy" id="1036611"/>
    <lineage>
        <taxon>Eukaryota</taxon>
        <taxon>Fungi</taxon>
        <taxon>Dikarya</taxon>
        <taxon>Ascomycota</taxon>
        <taxon>Pezizomycotina</taxon>
        <taxon>Eurotiomycetes</taxon>
        <taxon>Eurotiomycetidae</taxon>
        <taxon>Eurotiales</taxon>
        <taxon>Aspergillaceae</taxon>
        <taxon>Aspergillus</taxon>
        <taxon>Aspergillus subgen. Nidulantes</taxon>
    </lineage>
</organism>
<sequence>MPPPAIASSPAAPQSPDDGQFPVIYWKKRFDARRLSPYPVIATLDIEYNELTKAWKRLQELLPLSEQVLFKERPQTTQDVQTLVRDIQASWTSSPQKQLFSHSITLCDAFSSTLDAHMALLMTLPSHQFYSTLLCGTLQSIIKASSRYPRVIGGVMKALVKVNQSICLPEDSEHQLTSDSIPSIAYFYSLLFFFIGELMDWYARRFKCRLLQSRHENVYIDFGNLVSSIQNSARGFMHAFKGVRELSDSDIEMADTVMQHPDLFLWEDARLSQIGRRNIDRRLAAQNALTRLLIWEIQHSAEQRLKLRENRGQLLLQLFNEASQRLRPVGEQNSAIVCLTTAPGQDLRNKKGHKTDKGYFPVVTAASPEKHKHKYSRVELQSATAHLQEYFDNDDQIPDYDPTIDIIVEQTVVESLNQWATGNYSQVLAIGNLSDANASPVALISAFYANLAQDTKAPIIAHFCSLPPTAKTGMTLFQQGLIALVYSLIRQLLEYLPPVVNGSPAHTVKAESFALLDGTLASWKEVLSLIDSLLYYAPPLLMCVVDGLDRLQDLSTDEYIRSLIRIFVSHTRRPSESTPGTQSILLKILFTVARPLDLLNETLSENPLTLTESNAIERTAPNTPML</sequence>
<keyword evidence="2" id="KW-1185">Reference proteome</keyword>
<proteinExistence type="predicted"/>
<accession>A0A1L9PIL0</accession>
<dbReference type="RefSeq" id="XP_040667110.1">
    <property type="nucleotide sequence ID" value="XM_040806719.1"/>
</dbReference>
<dbReference type="OrthoDB" id="4840035at2759"/>
<protein>
    <submittedName>
        <fullName evidence="1">Uncharacterized protein</fullName>
    </submittedName>
</protein>
<evidence type="ECO:0000313" key="1">
    <source>
        <dbReference type="EMBL" id="OJJ01348.1"/>
    </source>
</evidence>
<dbReference type="STRING" id="1036611.A0A1L9PIL0"/>
<dbReference type="VEuPathDB" id="FungiDB:ASPVEDRAFT_130380"/>
<dbReference type="Proteomes" id="UP000184073">
    <property type="component" value="Unassembled WGS sequence"/>
</dbReference>
<dbReference type="AlphaFoldDB" id="A0A1L9PIL0"/>
<dbReference type="EMBL" id="KV878128">
    <property type="protein sequence ID" value="OJJ01348.1"/>
    <property type="molecule type" value="Genomic_DNA"/>
</dbReference>
<gene>
    <name evidence="1" type="ORF">ASPVEDRAFT_130380</name>
</gene>
<reference evidence="2" key="1">
    <citation type="journal article" date="2017" name="Genome Biol.">
        <title>Comparative genomics reveals high biological diversity and specific adaptations in the industrially and medically important fungal genus Aspergillus.</title>
        <authorList>
            <person name="de Vries R.P."/>
            <person name="Riley R."/>
            <person name="Wiebenga A."/>
            <person name="Aguilar-Osorio G."/>
            <person name="Amillis S."/>
            <person name="Uchima C.A."/>
            <person name="Anderluh G."/>
            <person name="Asadollahi M."/>
            <person name="Askin M."/>
            <person name="Barry K."/>
            <person name="Battaglia E."/>
            <person name="Bayram O."/>
            <person name="Benocci T."/>
            <person name="Braus-Stromeyer S.A."/>
            <person name="Caldana C."/>
            <person name="Canovas D."/>
            <person name="Cerqueira G.C."/>
            <person name="Chen F."/>
            <person name="Chen W."/>
            <person name="Choi C."/>
            <person name="Clum A."/>
            <person name="Dos Santos R.A."/>
            <person name="Damasio A.R."/>
            <person name="Diallinas G."/>
            <person name="Emri T."/>
            <person name="Fekete E."/>
            <person name="Flipphi M."/>
            <person name="Freyberg S."/>
            <person name="Gallo A."/>
            <person name="Gournas C."/>
            <person name="Habgood R."/>
            <person name="Hainaut M."/>
            <person name="Harispe M.L."/>
            <person name="Henrissat B."/>
            <person name="Hilden K.S."/>
            <person name="Hope R."/>
            <person name="Hossain A."/>
            <person name="Karabika E."/>
            <person name="Karaffa L."/>
            <person name="Karanyi Z."/>
            <person name="Krasevec N."/>
            <person name="Kuo A."/>
            <person name="Kusch H."/>
            <person name="LaButti K."/>
            <person name="Lagendijk E.L."/>
            <person name="Lapidus A."/>
            <person name="Levasseur A."/>
            <person name="Lindquist E."/>
            <person name="Lipzen A."/>
            <person name="Logrieco A.F."/>
            <person name="MacCabe A."/>
            <person name="Maekelae M.R."/>
            <person name="Malavazi I."/>
            <person name="Melin P."/>
            <person name="Meyer V."/>
            <person name="Mielnichuk N."/>
            <person name="Miskei M."/>
            <person name="Molnar A.P."/>
            <person name="Mule G."/>
            <person name="Ngan C.Y."/>
            <person name="Orejas M."/>
            <person name="Orosz E."/>
            <person name="Ouedraogo J.P."/>
            <person name="Overkamp K.M."/>
            <person name="Park H.-S."/>
            <person name="Perrone G."/>
            <person name="Piumi F."/>
            <person name="Punt P.J."/>
            <person name="Ram A.F."/>
            <person name="Ramon A."/>
            <person name="Rauscher S."/>
            <person name="Record E."/>
            <person name="Riano-Pachon D.M."/>
            <person name="Robert V."/>
            <person name="Roehrig J."/>
            <person name="Ruller R."/>
            <person name="Salamov A."/>
            <person name="Salih N.S."/>
            <person name="Samson R.A."/>
            <person name="Sandor E."/>
            <person name="Sanguinetti M."/>
            <person name="Schuetze T."/>
            <person name="Sepcic K."/>
            <person name="Shelest E."/>
            <person name="Sherlock G."/>
            <person name="Sophianopoulou V."/>
            <person name="Squina F.M."/>
            <person name="Sun H."/>
            <person name="Susca A."/>
            <person name="Todd R.B."/>
            <person name="Tsang A."/>
            <person name="Unkles S.E."/>
            <person name="van de Wiele N."/>
            <person name="van Rossen-Uffink D."/>
            <person name="Oliveira J.V."/>
            <person name="Vesth T.C."/>
            <person name="Visser J."/>
            <person name="Yu J.-H."/>
            <person name="Zhou M."/>
            <person name="Andersen M.R."/>
            <person name="Archer D.B."/>
            <person name="Baker S.E."/>
            <person name="Benoit I."/>
            <person name="Brakhage A.A."/>
            <person name="Braus G.H."/>
            <person name="Fischer R."/>
            <person name="Frisvad J.C."/>
            <person name="Goldman G.H."/>
            <person name="Houbraken J."/>
            <person name="Oakley B."/>
            <person name="Pocsi I."/>
            <person name="Scazzocchio C."/>
            <person name="Seiboth B."/>
            <person name="vanKuyk P.A."/>
            <person name="Wortman J."/>
            <person name="Dyer P.S."/>
            <person name="Grigoriev I.V."/>
        </authorList>
    </citation>
    <scope>NUCLEOTIDE SEQUENCE [LARGE SCALE GENOMIC DNA]</scope>
    <source>
        <strain evidence="2">CBS 583.65</strain>
    </source>
</reference>
<dbReference type="GeneID" id="63722230"/>